<evidence type="ECO:0000313" key="6">
    <source>
        <dbReference type="EMBL" id="MCE8046301.1"/>
    </source>
</evidence>
<keyword evidence="7" id="KW-1185">Reference proteome</keyword>
<dbReference type="Gene3D" id="3.40.190.290">
    <property type="match status" value="1"/>
</dbReference>
<dbReference type="InterPro" id="IPR000847">
    <property type="entry name" value="LysR_HTH_N"/>
</dbReference>
<evidence type="ECO:0000256" key="4">
    <source>
        <dbReference type="ARBA" id="ARBA00023163"/>
    </source>
</evidence>
<evidence type="ECO:0000256" key="1">
    <source>
        <dbReference type="ARBA" id="ARBA00009437"/>
    </source>
</evidence>
<dbReference type="SUPFAM" id="SSF53850">
    <property type="entry name" value="Periplasmic binding protein-like II"/>
    <property type="match status" value="1"/>
</dbReference>
<reference evidence="6 7" key="1">
    <citation type="journal article" date="2021" name="Front. Microbiol.">
        <title>Aerobic Denitrification and Heterotrophic Sulfur Oxidation in the Genus Halomonas Revealed by Six Novel Species Characterizations and Genome-Based Analysis.</title>
        <authorList>
            <person name="Wang L."/>
            <person name="Shao Z."/>
        </authorList>
    </citation>
    <scope>NUCLEOTIDE SEQUENCE [LARGE SCALE GENOMIC DNA]</scope>
    <source>
        <strain evidence="6 7">MCCC 1A05748</strain>
    </source>
</reference>
<comment type="caution">
    <text evidence="6">The sequence shown here is derived from an EMBL/GenBank/DDBJ whole genome shotgun (WGS) entry which is preliminary data.</text>
</comment>
<protein>
    <submittedName>
        <fullName evidence="6">LysR family transcriptional regulator</fullName>
    </submittedName>
</protein>
<dbReference type="SUPFAM" id="SSF46785">
    <property type="entry name" value="Winged helix' DNA-binding domain"/>
    <property type="match status" value="1"/>
</dbReference>
<evidence type="ECO:0000256" key="2">
    <source>
        <dbReference type="ARBA" id="ARBA00023015"/>
    </source>
</evidence>
<sequence>MDTQSLQAFLAVADSGSFSRAAEQLHLTQPAVSKRIATLEDQIGARLFDRIGRRVTLTEAGRVLLPRARQILVMVDDSRRALTNLEGQVAGSLTLATSHHIGLHRLPPLLKAYTQSHPEVRMDLRFLDSELAYQGVLDGELELAVVTLAPHPDPQLDVVPVWQDRMCFVCAHDHPLAGHGRLTLHELCTFDAVLPGPLTFTRTLIESRFAAAGLTLPVALATNYLETLKMMAAIGLGWSLLPERMVAGELHELDVEHPPIHRSLGYLVHRSRTLSNAARAMLSLLEEARDEASRGGDRKILLDCSQIRTHRPDSPEP</sequence>
<dbReference type="Pfam" id="PF00126">
    <property type="entry name" value="HTH_1"/>
    <property type="match status" value="1"/>
</dbReference>
<keyword evidence="2" id="KW-0805">Transcription regulation</keyword>
<dbReference type="RefSeq" id="WP_234250141.1">
    <property type="nucleotide sequence ID" value="NZ_JABFTQ010000003.1"/>
</dbReference>
<dbReference type="Proteomes" id="UP001320154">
    <property type="component" value="Unassembled WGS sequence"/>
</dbReference>
<evidence type="ECO:0000313" key="7">
    <source>
        <dbReference type="Proteomes" id="UP001320154"/>
    </source>
</evidence>
<evidence type="ECO:0000256" key="3">
    <source>
        <dbReference type="ARBA" id="ARBA00023125"/>
    </source>
</evidence>
<dbReference type="InterPro" id="IPR036388">
    <property type="entry name" value="WH-like_DNA-bd_sf"/>
</dbReference>
<dbReference type="Gene3D" id="1.10.10.10">
    <property type="entry name" value="Winged helix-like DNA-binding domain superfamily/Winged helix DNA-binding domain"/>
    <property type="match status" value="1"/>
</dbReference>
<comment type="similarity">
    <text evidence="1">Belongs to the LysR transcriptional regulatory family.</text>
</comment>
<dbReference type="PANTHER" id="PTHR30126">
    <property type="entry name" value="HTH-TYPE TRANSCRIPTIONAL REGULATOR"/>
    <property type="match status" value="1"/>
</dbReference>
<dbReference type="PROSITE" id="PS50931">
    <property type="entry name" value="HTH_LYSR"/>
    <property type="match status" value="1"/>
</dbReference>
<keyword evidence="4" id="KW-0804">Transcription</keyword>
<dbReference type="EMBL" id="JABFTQ010000003">
    <property type="protein sequence ID" value="MCE8046301.1"/>
    <property type="molecule type" value="Genomic_DNA"/>
</dbReference>
<dbReference type="InterPro" id="IPR005119">
    <property type="entry name" value="LysR_subst-bd"/>
</dbReference>
<proteinExistence type="inferred from homology"/>
<dbReference type="CDD" id="cd05466">
    <property type="entry name" value="PBP2_LTTR_substrate"/>
    <property type="match status" value="1"/>
</dbReference>
<feature type="domain" description="HTH lysR-type" evidence="5">
    <location>
        <begin position="1"/>
        <end position="58"/>
    </location>
</feature>
<dbReference type="PRINTS" id="PR00039">
    <property type="entry name" value="HTHLYSR"/>
</dbReference>
<gene>
    <name evidence="6" type="ORF">HOP60_06085</name>
</gene>
<name>A0ABS9B279_9GAMM</name>
<dbReference type="PANTHER" id="PTHR30126:SF81">
    <property type="entry name" value="HTH-TYPE TRANSCRIPTIONAL REGULATOR ILVY"/>
    <property type="match status" value="1"/>
</dbReference>
<keyword evidence="3" id="KW-0238">DNA-binding</keyword>
<dbReference type="Pfam" id="PF03466">
    <property type="entry name" value="LysR_substrate"/>
    <property type="match status" value="1"/>
</dbReference>
<organism evidence="6 7">
    <name type="scientific">Billgrantia desiderata</name>
    <dbReference type="NCBI Taxonomy" id="52021"/>
    <lineage>
        <taxon>Bacteria</taxon>
        <taxon>Pseudomonadati</taxon>
        <taxon>Pseudomonadota</taxon>
        <taxon>Gammaproteobacteria</taxon>
        <taxon>Oceanospirillales</taxon>
        <taxon>Halomonadaceae</taxon>
        <taxon>Billgrantia</taxon>
    </lineage>
</organism>
<dbReference type="InterPro" id="IPR036390">
    <property type="entry name" value="WH_DNA-bd_sf"/>
</dbReference>
<accession>A0ABS9B279</accession>
<evidence type="ECO:0000259" key="5">
    <source>
        <dbReference type="PROSITE" id="PS50931"/>
    </source>
</evidence>